<keyword evidence="2" id="KW-1185">Reference proteome</keyword>
<feature type="non-terminal residue" evidence="1">
    <location>
        <position position="1"/>
    </location>
</feature>
<gene>
    <name evidence="1" type="ORF">chiPu_0027208</name>
</gene>
<proteinExistence type="predicted"/>
<reference evidence="1 2" key="1">
    <citation type="journal article" date="2018" name="Nat. Ecol. Evol.">
        <title>Shark genomes provide insights into elasmobranch evolution and the origin of vertebrates.</title>
        <authorList>
            <person name="Hara Y"/>
            <person name="Yamaguchi K"/>
            <person name="Onimaru K"/>
            <person name="Kadota M"/>
            <person name="Koyanagi M"/>
            <person name="Keeley SD"/>
            <person name="Tatsumi K"/>
            <person name="Tanaka K"/>
            <person name="Motone F"/>
            <person name="Kageyama Y"/>
            <person name="Nozu R"/>
            <person name="Adachi N"/>
            <person name="Nishimura O"/>
            <person name="Nakagawa R"/>
            <person name="Tanegashima C"/>
            <person name="Kiyatake I"/>
            <person name="Matsumoto R"/>
            <person name="Murakumo K"/>
            <person name="Nishida K"/>
            <person name="Terakita A"/>
            <person name="Kuratani S"/>
            <person name="Sato K"/>
            <person name="Hyodo S Kuraku.S."/>
        </authorList>
    </citation>
    <scope>NUCLEOTIDE SEQUENCE [LARGE SCALE GENOMIC DNA]</scope>
</reference>
<organism evidence="1 2">
    <name type="scientific">Chiloscyllium punctatum</name>
    <name type="common">Brownbanded bambooshark</name>
    <name type="synonym">Hemiscyllium punctatum</name>
    <dbReference type="NCBI Taxonomy" id="137246"/>
    <lineage>
        <taxon>Eukaryota</taxon>
        <taxon>Metazoa</taxon>
        <taxon>Chordata</taxon>
        <taxon>Craniata</taxon>
        <taxon>Vertebrata</taxon>
        <taxon>Chondrichthyes</taxon>
        <taxon>Elasmobranchii</taxon>
        <taxon>Galeomorphii</taxon>
        <taxon>Galeoidea</taxon>
        <taxon>Orectolobiformes</taxon>
        <taxon>Hemiscylliidae</taxon>
        <taxon>Chiloscyllium</taxon>
    </lineage>
</organism>
<comment type="caution">
    <text evidence="1">The sequence shown here is derived from an EMBL/GenBank/DDBJ whole genome shotgun (WGS) entry which is preliminary data.</text>
</comment>
<dbReference type="EMBL" id="BEZZ01097879">
    <property type="protein sequence ID" value="GCC42922.1"/>
    <property type="molecule type" value="Genomic_DNA"/>
</dbReference>
<dbReference type="Proteomes" id="UP000287033">
    <property type="component" value="Unassembled WGS sequence"/>
</dbReference>
<evidence type="ECO:0000313" key="1">
    <source>
        <dbReference type="EMBL" id="GCC42922.1"/>
    </source>
</evidence>
<evidence type="ECO:0000313" key="2">
    <source>
        <dbReference type="Proteomes" id="UP000287033"/>
    </source>
</evidence>
<sequence>RRRAVGRKEVIIVFRVVCSVCSIAGRGSRAVGKVSRVDCNRTFNTLFETSYRAPGILNEDRKNALIEGGGSG</sequence>
<protein>
    <submittedName>
        <fullName evidence="1">Uncharacterized protein</fullName>
    </submittedName>
</protein>
<accession>A0A401TJT9</accession>
<name>A0A401TJT9_CHIPU</name>
<dbReference type="AlphaFoldDB" id="A0A401TJT9"/>